<feature type="region of interest" description="Disordered" evidence="10">
    <location>
        <begin position="332"/>
        <end position="381"/>
    </location>
</feature>
<evidence type="ECO:0000256" key="2">
    <source>
        <dbReference type="ARBA" id="ARBA00022630"/>
    </source>
</evidence>
<dbReference type="PROSITE" id="PS01136">
    <property type="entry name" value="UPF0034"/>
    <property type="match status" value="1"/>
</dbReference>
<evidence type="ECO:0000256" key="3">
    <source>
        <dbReference type="ARBA" id="ARBA00022643"/>
    </source>
</evidence>
<dbReference type="PANTHER" id="PTHR45936">
    <property type="entry name" value="TRNA-DIHYDROURIDINE(20) SYNTHASE [NAD(P)+]-LIKE"/>
    <property type="match status" value="1"/>
</dbReference>
<keyword evidence="4" id="KW-0507">mRNA processing</keyword>
<organism evidence="12 13">
    <name type="scientific">Basidiobolus ranarum</name>
    <dbReference type="NCBI Taxonomy" id="34480"/>
    <lineage>
        <taxon>Eukaryota</taxon>
        <taxon>Fungi</taxon>
        <taxon>Fungi incertae sedis</taxon>
        <taxon>Zoopagomycota</taxon>
        <taxon>Entomophthoromycotina</taxon>
        <taxon>Basidiobolomycetes</taxon>
        <taxon>Basidiobolales</taxon>
        <taxon>Basidiobolaceae</taxon>
        <taxon>Basidiobolus</taxon>
    </lineage>
</organism>
<dbReference type="Pfam" id="PF01207">
    <property type="entry name" value="Dus"/>
    <property type="match status" value="1"/>
</dbReference>
<evidence type="ECO:0000256" key="6">
    <source>
        <dbReference type="ARBA" id="ARBA00023002"/>
    </source>
</evidence>
<dbReference type="InterPro" id="IPR018517">
    <property type="entry name" value="tRNA_hU_synthase_CS"/>
</dbReference>
<comment type="function">
    <text evidence="9">Catalyzes the synthesis of dihydrouridine, a modified base found in the D-loop of most tRNAs.</text>
</comment>
<keyword evidence="6 9" id="KW-0560">Oxidoreductase</keyword>
<dbReference type="SUPFAM" id="SSF51395">
    <property type="entry name" value="FMN-linked oxidoreductases"/>
    <property type="match status" value="1"/>
</dbReference>
<comment type="catalytic activity">
    <reaction evidence="7">
        <text>a 5,6-dihydrouridine in mRNA + NAD(+) = a uridine in mRNA + NADH + H(+)</text>
        <dbReference type="Rhea" id="RHEA:69851"/>
        <dbReference type="Rhea" id="RHEA-COMP:14658"/>
        <dbReference type="Rhea" id="RHEA-COMP:17789"/>
        <dbReference type="ChEBI" id="CHEBI:15378"/>
        <dbReference type="ChEBI" id="CHEBI:57540"/>
        <dbReference type="ChEBI" id="CHEBI:57945"/>
        <dbReference type="ChEBI" id="CHEBI:65315"/>
        <dbReference type="ChEBI" id="CHEBI:74443"/>
    </reaction>
    <physiologicalReaction direction="right-to-left" evidence="7">
        <dbReference type="Rhea" id="RHEA:69853"/>
    </physiologicalReaction>
</comment>
<name>A0ABR2WJ17_9FUNG</name>
<keyword evidence="3 9" id="KW-0288">FMN</keyword>
<keyword evidence="5 9" id="KW-0819">tRNA processing</keyword>
<keyword evidence="13" id="KW-1185">Reference proteome</keyword>
<dbReference type="EC" id="1.3.1.-" evidence="9"/>
<dbReference type="EMBL" id="JASJQH010001385">
    <property type="protein sequence ID" value="KAK9761444.1"/>
    <property type="molecule type" value="Genomic_DNA"/>
</dbReference>
<dbReference type="InterPro" id="IPR001269">
    <property type="entry name" value="DUS_fam"/>
</dbReference>
<dbReference type="Gene3D" id="3.20.20.70">
    <property type="entry name" value="Aldolase class I"/>
    <property type="match status" value="1"/>
</dbReference>
<evidence type="ECO:0000259" key="11">
    <source>
        <dbReference type="Pfam" id="PF01207"/>
    </source>
</evidence>
<feature type="domain" description="DUS-like FMN-binding" evidence="11">
    <location>
        <begin position="16"/>
        <end position="329"/>
    </location>
</feature>
<dbReference type="Proteomes" id="UP001479436">
    <property type="component" value="Unassembled WGS sequence"/>
</dbReference>
<protein>
    <recommendedName>
        <fullName evidence="9">tRNA-dihydrouridine synthase</fullName>
        <ecNumber evidence="9">1.3.1.-</ecNumber>
    </recommendedName>
</protein>
<dbReference type="PANTHER" id="PTHR45936:SF1">
    <property type="entry name" value="TRNA-DIHYDROURIDINE(20) SYNTHASE [NAD(P)+]-LIKE"/>
    <property type="match status" value="1"/>
</dbReference>
<dbReference type="InterPro" id="IPR035587">
    <property type="entry name" value="DUS-like_FMN-bd"/>
</dbReference>
<dbReference type="InterPro" id="IPR052582">
    <property type="entry name" value="tRNA-DUS-like"/>
</dbReference>
<evidence type="ECO:0000256" key="10">
    <source>
        <dbReference type="SAM" id="MobiDB-lite"/>
    </source>
</evidence>
<evidence type="ECO:0000313" key="13">
    <source>
        <dbReference type="Proteomes" id="UP001479436"/>
    </source>
</evidence>
<evidence type="ECO:0000256" key="1">
    <source>
        <dbReference type="ARBA" id="ARBA00001917"/>
    </source>
</evidence>
<evidence type="ECO:0000256" key="8">
    <source>
        <dbReference type="ARBA" id="ARBA00049447"/>
    </source>
</evidence>
<evidence type="ECO:0000256" key="7">
    <source>
        <dbReference type="ARBA" id="ARBA00048342"/>
    </source>
</evidence>
<proteinExistence type="inferred from homology"/>
<sequence>MTFSDEGSDFYRNKAMLAPMVRVGSLPLRMMALEYGADLVYSPEMVDKRVIGSTRVVNEVTGTIDYMKHGKINFQLHPDEKSRLVFQLGTADPDLALEAIRTVAQDVVAVDVNSGCPKHFSISGGMGAALMSDPERLCKILRNLVENSGLPVTCKIRIFPSKEETIKLAQLLASTGIKALGVHCRTRDERPREPGHWDYFTDIVKALDIPVIANGDIFKYEDIARVKEMTNVSSVMIARGAQQNVSVFRKEGPIPIRDIMVQYIKTAVHIDNVFANTKYTLMQMLVEDTKSKEFKGLQKSKTHEQLCKEFDLEEFYIQAMAEREERTAFLASKKAASEKEAVVEESDANLEKKRKMESSPEVSKKKAEPSTTISIQSNLPE</sequence>
<feature type="compositionally biased region" description="Basic and acidic residues" evidence="10">
    <location>
        <begin position="349"/>
        <end position="368"/>
    </location>
</feature>
<evidence type="ECO:0000313" key="12">
    <source>
        <dbReference type="EMBL" id="KAK9761444.1"/>
    </source>
</evidence>
<dbReference type="PIRSF" id="PIRSF006621">
    <property type="entry name" value="Dus"/>
    <property type="match status" value="1"/>
</dbReference>
<comment type="catalytic activity">
    <reaction evidence="8">
        <text>a 5,6-dihydrouridine in mRNA + NADP(+) = a uridine in mRNA + NADPH + H(+)</text>
        <dbReference type="Rhea" id="RHEA:69855"/>
        <dbReference type="Rhea" id="RHEA-COMP:14658"/>
        <dbReference type="Rhea" id="RHEA-COMP:17789"/>
        <dbReference type="ChEBI" id="CHEBI:15378"/>
        <dbReference type="ChEBI" id="CHEBI:57783"/>
        <dbReference type="ChEBI" id="CHEBI:58349"/>
        <dbReference type="ChEBI" id="CHEBI:65315"/>
        <dbReference type="ChEBI" id="CHEBI:74443"/>
    </reaction>
    <physiologicalReaction direction="right-to-left" evidence="8">
        <dbReference type="Rhea" id="RHEA:69857"/>
    </physiologicalReaction>
</comment>
<accession>A0ABR2WJ17</accession>
<gene>
    <name evidence="12" type="primary">dus2_2</name>
    <name evidence="12" type="ORF">K7432_013648</name>
</gene>
<dbReference type="InterPro" id="IPR013785">
    <property type="entry name" value="Aldolase_TIM"/>
</dbReference>
<dbReference type="CDD" id="cd02801">
    <property type="entry name" value="DUS_like_FMN"/>
    <property type="match status" value="1"/>
</dbReference>
<dbReference type="GO" id="GO:0102264">
    <property type="term" value="F:tRNA-dihydrouridine20 synthase activity"/>
    <property type="evidence" value="ECO:0007669"/>
    <property type="project" value="UniProtKB-EC"/>
</dbReference>
<feature type="compositionally biased region" description="Polar residues" evidence="10">
    <location>
        <begin position="369"/>
        <end position="381"/>
    </location>
</feature>
<comment type="cofactor">
    <cofactor evidence="1 9">
        <name>FMN</name>
        <dbReference type="ChEBI" id="CHEBI:58210"/>
    </cofactor>
</comment>
<reference evidence="12 13" key="1">
    <citation type="submission" date="2023-04" db="EMBL/GenBank/DDBJ databases">
        <title>Genome of Basidiobolus ranarum AG-B5.</title>
        <authorList>
            <person name="Stajich J.E."/>
            <person name="Carter-House D."/>
            <person name="Gryganskyi A."/>
        </authorList>
    </citation>
    <scope>NUCLEOTIDE SEQUENCE [LARGE SCALE GENOMIC DNA]</scope>
    <source>
        <strain evidence="12 13">AG-B5</strain>
    </source>
</reference>
<evidence type="ECO:0000256" key="9">
    <source>
        <dbReference type="PIRNR" id="PIRNR006621"/>
    </source>
</evidence>
<comment type="caution">
    <text evidence="12">The sequence shown here is derived from an EMBL/GenBank/DDBJ whole genome shotgun (WGS) entry which is preliminary data.</text>
</comment>
<keyword evidence="2 9" id="KW-0285">Flavoprotein</keyword>
<evidence type="ECO:0000256" key="5">
    <source>
        <dbReference type="ARBA" id="ARBA00022694"/>
    </source>
</evidence>
<comment type="similarity">
    <text evidence="9">Belongs to the dus family.</text>
</comment>
<evidence type="ECO:0000256" key="4">
    <source>
        <dbReference type="ARBA" id="ARBA00022664"/>
    </source>
</evidence>